<dbReference type="PANTHER" id="PTHR38445">
    <property type="entry name" value="HTH-TYPE TRANSCRIPTIONAL REPRESSOR YTRA"/>
    <property type="match status" value="1"/>
</dbReference>
<gene>
    <name evidence="5" type="ORF">GCM10022247_46460</name>
</gene>
<sequence>MLIRIDPSSSVPLGEQVAASVRGGIADGAVKAGDRLPPARELAESLGINLHTVLRGYQQLRDEGLIELRRGRGAVVADGATDQRAELIRLTRDLVATARRLGLGEAEVLELVRVELSSR</sequence>
<evidence type="ECO:0000259" key="4">
    <source>
        <dbReference type="PROSITE" id="PS50949"/>
    </source>
</evidence>
<keyword evidence="3" id="KW-0804">Transcription</keyword>
<reference evidence="6" key="1">
    <citation type="journal article" date="2019" name="Int. J. Syst. Evol. Microbiol.">
        <title>The Global Catalogue of Microorganisms (GCM) 10K type strain sequencing project: providing services to taxonomists for standard genome sequencing and annotation.</title>
        <authorList>
            <consortium name="The Broad Institute Genomics Platform"/>
            <consortium name="The Broad Institute Genome Sequencing Center for Infectious Disease"/>
            <person name="Wu L."/>
            <person name="Ma J."/>
        </authorList>
    </citation>
    <scope>NUCLEOTIDE SEQUENCE [LARGE SCALE GENOMIC DNA]</scope>
    <source>
        <strain evidence="6">JCM 17342</strain>
    </source>
</reference>
<dbReference type="Gene3D" id="1.10.10.10">
    <property type="entry name" value="Winged helix-like DNA-binding domain superfamily/Winged helix DNA-binding domain"/>
    <property type="match status" value="1"/>
</dbReference>
<evidence type="ECO:0000313" key="5">
    <source>
        <dbReference type="EMBL" id="GAA4017783.1"/>
    </source>
</evidence>
<evidence type="ECO:0000313" key="6">
    <source>
        <dbReference type="Proteomes" id="UP001501747"/>
    </source>
</evidence>
<dbReference type="EMBL" id="BAABAL010000017">
    <property type="protein sequence ID" value="GAA4017783.1"/>
    <property type="molecule type" value="Genomic_DNA"/>
</dbReference>
<dbReference type="Pfam" id="PF00392">
    <property type="entry name" value="GntR"/>
    <property type="match status" value="1"/>
</dbReference>
<dbReference type="Proteomes" id="UP001501747">
    <property type="component" value="Unassembled WGS sequence"/>
</dbReference>
<dbReference type="CDD" id="cd07377">
    <property type="entry name" value="WHTH_GntR"/>
    <property type="match status" value="1"/>
</dbReference>
<dbReference type="PROSITE" id="PS50949">
    <property type="entry name" value="HTH_GNTR"/>
    <property type="match status" value="1"/>
</dbReference>
<dbReference type="PANTHER" id="PTHR38445:SF7">
    <property type="entry name" value="GNTR-FAMILY TRANSCRIPTIONAL REGULATOR"/>
    <property type="match status" value="1"/>
</dbReference>
<comment type="caution">
    <text evidence="5">The sequence shown here is derived from an EMBL/GenBank/DDBJ whole genome shotgun (WGS) entry which is preliminary data.</text>
</comment>
<dbReference type="RefSeq" id="WP_344878163.1">
    <property type="nucleotide sequence ID" value="NZ_BAABAL010000017.1"/>
</dbReference>
<dbReference type="SMART" id="SM00345">
    <property type="entry name" value="HTH_GNTR"/>
    <property type="match status" value="1"/>
</dbReference>
<evidence type="ECO:0000256" key="3">
    <source>
        <dbReference type="ARBA" id="ARBA00023163"/>
    </source>
</evidence>
<dbReference type="InterPro" id="IPR036390">
    <property type="entry name" value="WH_DNA-bd_sf"/>
</dbReference>
<protein>
    <submittedName>
        <fullName evidence="5">GntR family transcriptional regulator</fullName>
    </submittedName>
</protein>
<feature type="domain" description="HTH gntR-type" evidence="4">
    <location>
        <begin position="11"/>
        <end position="79"/>
    </location>
</feature>
<accession>A0ABP7SX97</accession>
<organism evidence="5 6">
    <name type="scientific">Allokutzneria multivorans</name>
    <dbReference type="NCBI Taxonomy" id="1142134"/>
    <lineage>
        <taxon>Bacteria</taxon>
        <taxon>Bacillati</taxon>
        <taxon>Actinomycetota</taxon>
        <taxon>Actinomycetes</taxon>
        <taxon>Pseudonocardiales</taxon>
        <taxon>Pseudonocardiaceae</taxon>
        <taxon>Allokutzneria</taxon>
    </lineage>
</organism>
<keyword evidence="1" id="KW-0805">Transcription regulation</keyword>
<dbReference type="InterPro" id="IPR036388">
    <property type="entry name" value="WH-like_DNA-bd_sf"/>
</dbReference>
<keyword evidence="6" id="KW-1185">Reference proteome</keyword>
<evidence type="ECO:0000256" key="1">
    <source>
        <dbReference type="ARBA" id="ARBA00023015"/>
    </source>
</evidence>
<dbReference type="InterPro" id="IPR000524">
    <property type="entry name" value="Tscrpt_reg_HTH_GntR"/>
</dbReference>
<name>A0ABP7SX97_9PSEU</name>
<keyword evidence="2" id="KW-0238">DNA-binding</keyword>
<proteinExistence type="predicted"/>
<evidence type="ECO:0000256" key="2">
    <source>
        <dbReference type="ARBA" id="ARBA00023125"/>
    </source>
</evidence>
<dbReference type="SUPFAM" id="SSF46785">
    <property type="entry name" value="Winged helix' DNA-binding domain"/>
    <property type="match status" value="1"/>
</dbReference>